<evidence type="ECO:0000313" key="3">
    <source>
        <dbReference type="Proteomes" id="UP000603940"/>
    </source>
</evidence>
<dbReference type="Pfam" id="PF01970">
    <property type="entry name" value="TctA"/>
    <property type="match status" value="1"/>
</dbReference>
<dbReference type="Proteomes" id="UP000603940">
    <property type="component" value="Unassembled WGS sequence"/>
</dbReference>
<proteinExistence type="predicted"/>
<keyword evidence="3" id="KW-1185">Reference proteome</keyword>
<protein>
    <submittedName>
        <fullName evidence="2">Tripartite tricarboxylate transporter permease</fullName>
    </submittedName>
</protein>
<organism evidence="2 3">
    <name type="scientific">Pseudoroseomonas ludipueritiae</name>
    <dbReference type="NCBI Taxonomy" id="198093"/>
    <lineage>
        <taxon>Bacteria</taxon>
        <taxon>Pseudomonadati</taxon>
        <taxon>Pseudomonadota</taxon>
        <taxon>Alphaproteobacteria</taxon>
        <taxon>Acetobacterales</taxon>
        <taxon>Acetobacteraceae</taxon>
        <taxon>Pseudoroseomonas</taxon>
    </lineage>
</organism>
<accession>A0ABR7R4S6</accession>
<feature type="domain" description="DUF112" evidence="1">
    <location>
        <begin position="2"/>
        <end position="46"/>
    </location>
</feature>
<name>A0ABR7R4S6_9PROT</name>
<evidence type="ECO:0000259" key="1">
    <source>
        <dbReference type="Pfam" id="PF01970"/>
    </source>
</evidence>
<dbReference type="EMBL" id="JACTUZ010000015">
    <property type="protein sequence ID" value="MBC9176597.1"/>
    <property type="molecule type" value="Genomic_DNA"/>
</dbReference>
<dbReference type="RefSeq" id="WP_187777750.1">
    <property type="nucleotide sequence ID" value="NZ_JACTUZ010000015.1"/>
</dbReference>
<reference evidence="2 3" key="1">
    <citation type="journal article" date="2009" name="Int. J. Syst. Evol. Microbiol.">
        <title>Transfer of Teichococcus ludipueritiae and Muricoccus roseus to the genus Roseomonas, as Roseomonas ludipueritiae comb. nov. and Roseomonas rosea comb. nov., respectively, and emended description of the genus Roseomonas.</title>
        <authorList>
            <person name="Sanchez-Porro C."/>
            <person name="Gallego V."/>
            <person name="Busse H.J."/>
            <person name="Kampfer P."/>
            <person name="Ventosa A."/>
        </authorList>
    </citation>
    <scope>NUCLEOTIDE SEQUENCE [LARGE SCALE GENOMIC DNA]</scope>
    <source>
        <strain evidence="2 3">DSM 14915</strain>
    </source>
</reference>
<comment type="caution">
    <text evidence="2">The sequence shown here is derived from an EMBL/GenBank/DDBJ whole genome shotgun (WGS) entry which is preliminary data.</text>
</comment>
<dbReference type="InterPro" id="IPR002823">
    <property type="entry name" value="DUF112_TM"/>
</dbReference>
<gene>
    <name evidence="2" type="ORF">IBL25_06535</name>
</gene>
<sequence>MALFLASVGLSPIALTPRFTFRLPALVDGINIAPLALGLFGFRNCFSLP</sequence>
<evidence type="ECO:0000313" key="2">
    <source>
        <dbReference type="EMBL" id="MBC9176597.1"/>
    </source>
</evidence>